<organism evidence="1 2">
    <name type="scientific">Pseudoxanthomonas suwonensis</name>
    <dbReference type="NCBI Taxonomy" id="314722"/>
    <lineage>
        <taxon>Bacteria</taxon>
        <taxon>Pseudomonadati</taxon>
        <taxon>Pseudomonadota</taxon>
        <taxon>Gammaproteobacteria</taxon>
        <taxon>Lysobacterales</taxon>
        <taxon>Lysobacteraceae</taxon>
        <taxon>Pseudoxanthomonas</taxon>
    </lineage>
</organism>
<dbReference type="Pfam" id="PF13783">
    <property type="entry name" value="DUF4177"/>
    <property type="match status" value="1"/>
</dbReference>
<evidence type="ECO:0000313" key="2">
    <source>
        <dbReference type="Proteomes" id="UP000033067"/>
    </source>
</evidence>
<dbReference type="OrthoDB" id="9799495at2"/>
<reference evidence="1 2" key="1">
    <citation type="journal article" date="2015" name="Genome Announc.">
        <title>Complete Genome Sequence of Pseudoxanthomonas suwonensis Strain J1, a Cellulose-Degrading Bacterium Isolated from Leaf- and Wood-Enriched Soil.</title>
        <authorList>
            <person name="Hou L."/>
            <person name="Jiang J."/>
            <person name="Xu Z."/>
            <person name="Zhou Y."/>
            <person name="Leung F.C."/>
        </authorList>
    </citation>
    <scope>NUCLEOTIDE SEQUENCE [LARGE SCALE GENOMIC DNA]</scope>
    <source>
        <strain evidence="1 2">J1</strain>
    </source>
</reference>
<dbReference type="InterPro" id="IPR025234">
    <property type="entry name" value="YjzH-like"/>
</dbReference>
<evidence type="ECO:0000313" key="1">
    <source>
        <dbReference type="EMBL" id="AKC85833.1"/>
    </source>
</evidence>
<dbReference type="KEGG" id="psuw:WQ53_02705"/>
<protein>
    <recommendedName>
        <fullName evidence="3">DUF4177 domain-containing protein</fullName>
    </recommendedName>
</protein>
<sequence>MSTRWQYQVVEIKPTMLGGFKPEAVQEALAQQGRQGWELVGVVSPGTMMALLAVFKREG</sequence>
<dbReference type="Proteomes" id="UP000033067">
    <property type="component" value="Chromosome"/>
</dbReference>
<dbReference type="RefSeq" id="WP_052630165.1">
    <property type="nucleotide sequence ID" value="NZ_CP011144.1"/>
</dbReference>
<dbReference type="EMBL" id="CP011144">
    <property type="protein sequence ID" value="AKC85833.1"/>
    <property type="molecule type" value="Genomic_DNA"/>
</dbReference>
<name>A0A0E3Z1T5_9GAMM</name>
<gene>
    <name evidence="1" type="ORF">WQ53_02705</name>
</gene>
<keyword evidence="2" id="KW-1185">Reference proteome</keyword>
<accession>A0A0E3Z1T5</accession>
<dbReference type="PATRIC" id="fig|314722.6.peg.563"/>
<proteinExistence type="predicted"/>
<dbReference type="AlphaFoldDB" id="A0A0E3Z1T5"/>
<evidence type="ECO:0008006" key="3">
    <source>
        <dbReference type="Google" id="ProtNLM"/>
    </source>
</evidence>